<dbReference type="InterPro" id="IPR023620">
    <property type="entry name" value="SmpB"/>
</dbReference>
<dbReference type="NCBIfam" id="TIGR00086">
    <property type="entry name" value="smpB"/>
    <property type="match status" value="1"/>
</dbReference>
<dbReference type="InterPro" id="IPR020081">
    <property type="entry name" value="SsrA-bd_prot_CS"/>
</dbReference>
<dbReference type="Proteomes" id="UP000240811">
    <property type="component" value="Unassembled WGS sequence"/>
</dbReference>
<dbReference type="PANTHER" id="PTHR30308:SF2">
    <property type="entry name" value="SSRA-BINDING PROTEIN"/>
    <property type="match status" value="1"/>
</dbReference>
<evidence type="ECO:0000313" key="4">
    <source>
        <dbReference type="EMBL" id="PTL86668.1"/>
    </source>
</evidence>
<comment type="caution">
    <text evidence="4">The sequence shown here is derived from an EMBL/GenBank/DDBJ whole genome shotgun (WGS) entry which is preliminary data.</text>
</comment>
<dbReference type="GO" id="GO:0070929">
    <property type="term" value="P:trans-translation"/>
    <property type="evidence" value="ECO:0007669"/>
    <property type="project" value="UniProtKB-UniRule"/>
</dbReference>
<comment type="similarity">
    <text evidence="3">Belongs to the SmpB family.</text>
</comment>
<evidence type="ECO:0000256" key="3">
    <source>
        <dbReference type="HAMAP-Rule" id="MF_00023"/>
    </source>
</evidence>
<dbReference type="PROSITE" id="PS01317">
    <property type="entry name" value="SSRP"/>
    <property type="match status" value="1"/>
</dbReference>
<dbReference type="GO" id="GO:0003723">
    <property type="term" value="F:RNA binding"/>
    <property type="evidence" value="ECO:0007669"/>
    <property type="project" value="UniProtKB-UniRule"/>
</dbReference>
<name>A0A2T4VY17_9HYPH</name>
<evidence type="ECO:0000313" key="5">
    <source>
        <dbReference type="Proteomes" id="UP000240811"/>
    </source>
</evidence>
<dbReference type="SUPFAM" id="SSF74982">
    <property type="entry name" value="Small protein B (SmpB)"/>
    <property type="match status" value="1"/>
</dbReference>
<protein>
    <recommendedName>
        <fullName evidence="3">SsrA-binding protein</fullName>
    </recommendedName>
    <alternativeName>
        <fullName evidence="3">Small protein B</fullName>
    </alternativeName>
</protein>
<sequence>MGSKSRSNLSRKNISENRKARYNYHITRSYEAGIVLTGTEVKSLRVGKINISDSYAVCENDEIWLLNAHIPEYTQANRFNHSPRRRRKLLLHKKDIGKLYSAVRREGMTLVPMKIYFNERGFAKLDLALARGKKNYDKREDEKKHDWNRQKSRLLRGEF</sequence>
<dbReference type="AlphaFoldDB" id="A0A2T4VY17"/>
<comment type="subcellular location">
    <subcellularLocation>
        <location evidence="3">Cytoplasm</location>
    </subcellularLocation>
    <text evidence="3">The tmRNA-SmpB complex associates with stalled 70S ribosomes.</text>
</comment>
<keyword evidence="1 3" id="KW-0963">Cytoplasm</keyword>
<gene>
    <name evidence="3" type="primary">smpB</name>
    <name evidence="4" type="ORF">C4617_02295</name>
</gene>
<dbReference type="PANTHER" id="PTHR30308">
    <property type="entry name" value="TMRNA-BINDING COMPONENT OF TRANS-TRANSLATION TAGGING COMPLEX"/>
    <property type="match status" value="1"/>
</dbReference>
<proteinExistence type="inferred from homology"/>
<dbReference type="NCBIfam" id="NF003843">
    <property type="entry name" value="PRK05422.1"/>
    <property type="match status" value="1"/>
</dbReference>
<comment type="function">
    <text evidence="3">Required for rescue of stalled ribosomes mediated by trans-translation. Binds to transfer-messenger RNA (tmRNA), required for stable association of tmRNA with ribosomes. tmRNA and SmpB together mimic tRNA shape, replacing the anticodon stem-loop with SmpB. tmRNA is encoded by the ssrA gene; the 2 termini fold to resemble tRNA(Ala) and it encodes a 'tag peptide', a short internal open reading frame. During trans-translation Ala-aminoacylated tmRNA acts like a tRNA, entering the A-site of stalled ribosomes, displacing the stalled mRNA. The ribosome then switches to translate the ORF on the tmRNA; the nascent peptide is terminated with the 'tag peptide' encoded by the tmRNA and targeted for degradation. The ribosome is freed to recommence translation, which seems to be the essential function of trans-translation.</text>
</comment>
<dbReference type="Gene3D" id="2.40.280.10">
    <property type="match status" value="1"/>
</dbReference>
<dbReference type="GO" id="GO:0005829">
    <property type="term" value="C:cytosol"/>
    <property type="evidence" value="ECO:0007669"/>
    <property type="project" value="TreeGrafter"/>
</dbReference>
<evidence type="ECO:0000256" key="2">
    <source>
        <dbReference type="ARBA" id="ARBA00022884"/>
    </source>
</evidence>
<organism evidence="4 5">
    <name type="scientific">Candidatus Liberibacter europaeus</name>
    <dbReference type="NCBI Taxonomy" id="744859"/>
    <lineage>
        <taxon>Bacteria</taxon>
        <taxon>Pseudomonadati</taxon>
        <taxon>Pseudomonadota</taxon>
        <taxon>Alphaproteobacteria</taxon>
        <taxon>Hyphomicrobiales</taxon>
        <taxon>Rhizobiaceae</taxon>
        <taxon>Liberibacter</taxon>
    </lineage>
</organism>
<dbReference type="GO" id="GO:0070930">
    <property type="term" value="P:trans-translation-dependent protein tagging"/>
    <property type="evidence" value="ECO:0007669"/>
    <property type="project" value="TreeGrafter"/>
</dbReference>
<dbReference type="HAMAP" id="MF_00023">
    <property type="entry name" value="SmpB"/>
    <property type="match status" value="1"/>
</dbReference>
<dbReference type="InterPro" id="IPR000037">
    <property type="entry name" value="SsrA-bd_prot"/>
</dbReference>
<accession>A0A2T4VY17</accession>
<dbReference type="CDD" id="cd09294">
    <property type="entry name" value="SmpB"/>
    <property type="match status" value="1"/>
</dbReference>
<keyword evidence="2 3" id="KW-0694">RNA-binding</keyword>
<dbReference type="EMBL" id="PSQJ01000002">
    <property type="protein sequence ID" value="PTL86668.1"/>
    <property type="molecule type" value="Genomic_DNA"/>
</dbReference>
<evidence type="ECO:0000256" key="1">
    <source>
        <dbReference type="ARBA" id="ARBA00022490"/>
    </source>
</evidence>
<reference evidence="5" key="1">
    <citation type="submission" date="2018-02" db="EMBL/GenBank/DDBJ databases">
        <title>Genome sequence of Candidatus Liberibacter europaeus.</title>
        <authorList>
            <person name="Frampton R.A."/>
            <person name="Thompson S.M."/>
            <person name="David C."/>
            <person name="Addison S.M."/>
            <person name="Smith G.R."/>
        </authorList>
    </citation>
    <scope>NUCLEOTIDE SEQUENCE [LARGE SCALE GENOMIC DNA]</scope>
</reference>
<dbReference type="Pfam" id="PF01668">
    <property type="entry name" value="SmpB"/>
    <property type="match status" value="1"/>
</dbReference>